<evidence type="ECO:0000256" key="5">
    <source>
        <dbReference type="ARBA" id="ARBA00023157"/>
    </source>
</evidence>
<name>A0A5B8MC40_9CHLO</name>
<dbReference type="InterPro" id="IPR015338">
    <property type="entry name" value="GT64_dom"/>
</dbReference>
<dbReference type="Pfam" id="PF09258">
    <property type="entry name" value="Glyco_transf_64"/>
    <property type="match status" value="1"/>
</dbReference>
<dbReference type="PANTHER" id="PTHR48261:SF2">
    <property type="entry name" value="ACETYLGLUCOSAMINYLTRANSFERASE"/>
    <property type="match status" value="1"/>
</dbReference>
<proteinExistence type="inferred from homology"/>
<evidence type="ECO:0000256" key="4">
    <source>
        <dbReference type="ARBA" id="ARBA00023136"/>
    </source>
</evidence>
<dbReference type="InterPro" id="IPR004263">
    <property type="entry name" value="Exostosin"/>
</dbReference>
<sequence>MDEDLEAELSASKEKGKGGGYSGTGMPGRTLRLLQLKLKSRLGECWRVRGSRKGPGVVPLVVVLVTLLFLTTSFLWRVSDVDPGYCKGTASRDEVAKERYTIVVNTFKRPERLVKSVKHYSRCKAVDSIRISWSEGGEPPRHLAELTTLPVIFDMHANNSINNRFRPLEGLRTEGVFNVDDDILVECSSLYFGFQTWRTARDTLVGYNPRIHSKNSGECKYGYKQWWHVWWGGTYSMVLTKAAFCHHKYFQKYTEELPRDVWMHVHRNKNCEDIAMQFMISNLTGLPPIWVQGSYSDSGVMDFKGGISTGANHYDKRSECVTKFVDMFGGMPLVETSIVATPMSRWTPMKTPPAIWEWIHKI</sequence>
<evidence type="ECO:0000256" key="7">
    <source>
        <dbReference type="SAM" id="Phobius"/>
    </source>
</evidence>
<dbReference type="STRING" id="1764295.A0A5B8MC40"/>
<evidence type="ECO:0000256" key="1">
    <source>
        <dbReference type="ARBA" id="ARBA00004370"/>
    </source>
</evidence>
<organism evidence="9 10">
    <name type="scientific">Chloropicon primus</name>
    <dbReference type="NCBI Taxonomy" id="1764295"/>
    <lineage>
        <taxon>Eukaryota</taxon>
        <taxon>Viridiplantae</taxon>
        <taxon>Chlorophyta</taxon>
        <taxon>Chloropicophyceae</taxon>
        <taxon>Chloropicales</taxon>
        <taxon>Chloropicaceae</taxon>
        <taxon>Chloropicon</taxon>
    </lineage>
</organism>
<dbReference type="EMBL" id="CP031034">
    <property type="protein sequence ID" value="QDZ18007.1"/>
    <property type="molecule type" value="Genomic_DNA"/>
</dbReference>
<dbReference type="AlphaFoldDB" id="A0A5B8MC40"/>
<keyword evidence="7" id="KW-1133">Transmembrane helix</keyword>
<keyword evidence="5" id="KW-1015">Disulfide bond</keyword>
<keyword evidence="10" id="KW-1185">Reference proteome</keyword>
<dbReference type="GO" id="GO:0016757">
    <property type="term" value="F:glycosyltransferase activity"/>
    <property type="evidence" value="ECO:0007669"/>
    <property type="project" value="InterPro"/>
</dbReference>
<evidence type="ECO:0000313" key="10">
    <source>
        <dbReference type="Proteomes" id="UP000316726"/>
    </source>
</evidence>
<keyword evidence="3 9" id="KW-0808">Transferase</keyword>
<keyword evidence="7" id="KW-0812">Transmembrane</keyword>
<feature type="domain" description="Glycosyl transferase 64" evidence="8">
    <location>
        <begin position="100"/>
        <end position="342"/>
    </location>
</feature>
<dbReference type="InterPro" id="IPR029044">
    <property type="entry name" value="Nucleotide-diphossugar_trans"/>
</dbReference>
<protein>
    <submittedName>
        <fullName evidence="9">Exostosin-like glycosyltransferase</fullName>
    </submittedName>
</protein>
<feature type="transmembrane region" description="Helical" evidence="7">
    <location>
        <begin position="57"/>
        <end position="76"/>
    </location>
</feature>
<evidence type="ECO:0000256" key="2">
    <source>
        <dbReference type="ARBA" id="ARBA00008700"/>
    </source>
</evidence>
<dbReference type="Proteomes" id="UP000316726">
    <property type="component" value="Chromosome 1"/>
</dbReference>
<evidence type="ECO:0000313" key="9">
    <source>
        <dbReference type="EMBL" id="QDZ18007.1"/>
    </source>
</evidence>
<evidence type="ECO:0000256" key="6">
    <source>
        <dbReference type="SAM" id="MobiDB-lite"/>
    </source>
</evidence>
<comment type="subcellular location">
    <subcellularLocation>
        <location evidence="1">Membrane</location>
    </subcellularLocation>
</comment>
<comment type="similarity">
    <text evidence="2">Belongs to the glycosyltransferase 64 family.</text>
</comment>
<dbReference type="SUPFAM" id="SSF53448">
    <property type="entry name" value="Nucleotide-diphospho-sugar transferases"/>
    <property type="match status" value="1"/>
</dbReference>
<evidence type="ECO:0000259" key="8">
    <source>
        <dbReference type="Pfam" id="PF09258"/>
    </source>
</evidence>
<reference evidence="9 10" key="1">
    <citation type="submission" date="2018-07" db="EMBL/GenBank/DDBJ databases">
        <title>The complete nuclear genome of the prasinophyte Chloropicon primus (CCMP1205).</title>
        <authorList>
            <person name="Pombert J.-F."/>
            <person name="Otis C."/>
            <person name="Turmel M."/>
            <person name="Lemieux C."/>
        </authorList>
    </citation>
    <scope>NUCLEOTIDE SEQUENCE [LARGE SCALE GENOMIC DNA]</scope>
    <source>
        <strain evidence="9 10">CCMP1205</strain>
    </source>
</reference>
<keyword evidence="4 7" id="KW-0472">Membrane</keyword>
<dbReference type="OrthoDB" id="5954868at2759"/>
<dbReference type="GO" id="GO:0016020">
    <property type="term" value="C:membrane"/>
    <property type="evidence" value="ECO:0007669"/>
    <property type="project" value="UniProtKB-SubCell"/>
</dbReference>
<accession>A0A5B8MC40</accession>
<evidence type="ECO:0000256" key="3">
    <source>
        <dbReference type="ARBA" id="ARBA00022679"/>
    </source>
</evidence>
<dbReference type="Gene3D" id="3.90.550.10">
    <property type="entry name" value="Spore Coat Polysaccharide Biosynthesis Protein SpsA, Chain A"/>
    <property type="match status" value="1"/>
</dbReference>
<feature type="region of interest" description="Disordered" evidence="6">
    <location>
        <begin position="1"/>
        <end position="28"/>
    </location>
</feature>
<dbReference type="PANTHER" id="PTHR48261">
    <property type="entry name" value="ACETYLGLUCOSAMINYLTRANSFERASE"/>
    <property type="match status" value="1"/>
</dbReference>
<gene>
    <name evidence="9" type="ORF">A3770_01p05250</name>
</gene>